<dbReference type="Pfam" id="PF13855">
    <property type="entry name" value="LRR_8"/>
    <property type="match status" value="1"/>
</dbReference>
<accession>A0A5N4DIL7</accession>
<evidence type="ECO:0000259" key="10">
    <source>
        <dbReference type="PROSITE" id="PS50853"/>
    </source>
</evidence>
<feature type="domain" description="Fibronectin type-III" evidence="10">
    <location>
        <begin position="392"/>
        <end position="480"/>
    </location>
</feature>
<keyword evidence="7" id="KW-0812">Transmembrane</keyword>
<dbReference type="InterPro" id="IPR000483">
    <property type="entry name" value="Cys-rich_flank_reg_C"/>
</dbReference>
<organism evidence="11 12">
    <name type="scientific">Camelus dromedarius</name>
    <name type="common">Dromedary</name>
    <name type="synonym">Arabian camel</name>
    <dbReference type="NCBI Taxonomy" id="9838"/>
    <lineage>
        <taxon>Eukaryota</taxon>
        <taxon>Metazoa</taxon>
        <taxon>Chordata</taxon>
        <taxon>Craniata</taxon>
        <taxon>Vertebrata</taxon>
        <taxon>Euteleostomi</taxon>
        <taxon>Mammalia</taxon>
        <taxon>Eutheria</taxon>
        <taxon>Laurasiatheria</taxon>
        <taxon>Artiodactyla</taxon>
        <taxon>Tylopoda</taxon>
        <taxon>Camelidae</taxon>
        <taxon>Camelus</taxon>
    </lineage>
</organism>
<dbReference type="EMBL" id="JWIN03000011">
    <property type="protein sequence ID" value="KAB1270899.1"/>
    <property type="molecule type" value="Genomic_DNA"/>
</dbReference>
<keyword evidence="12" id="KW-1185">Reference proteome</keyword>
<evidence type="ECO:0000313" key="11">
    <source>
        <dbReference type="EMBL" id="KAB1270899.1"/>
    </source>
</evidence>
<dbReference type="InterPro" id="IPR013098">
    <property type="entry name" value="Ig_I-set"/>
</dbReference>
<dbReference type="InterPro" id="IPR003961">
    <property type="entry name" value="FN3_dom"/>
</dbReference>
<evidence type="ECO:0000256" key="6">
    <source>
        <dbReference type="ARBA" id="ARBA00023319"/>
    </source>
</evidence>
<dbReference type="PANTHER" id="PTHR45842:SF9">
    <property type="entry name" value="LEUCINE-RICH REPEAT, IMMUNOGLOBULIN-LIKE DOMAIN AND TRANSMEMBRANE DOMAIN-CONTAINING PROTEIN 1"/>
    <property type="match status" value="1"/>
</dbReference>
<dbReference type="SMART" id="SM00409">
    <property type="entry name" value="IG"/>
    <property type="match status" value="1"/>
</dbReference>
<dbReference type="FunFam" id="3.80.10.10:FF:002485">
    <property type="entry name" value="Uncharacterized protein"/>
    <property type="match status" value="1"/>
</dbReference>
<dbReference type="AlphaFoldDB" id="A0A5N4DIL7"/>
<dbReference type="PANTHER" id="PTHR45842">
    <property type="entry name" value="SYNAPTIC ADHESION-LIKE MOLECULE SALM"/>
    <property type="match status" value="1"/>
</dbReference>
<dbReference type="InterPro" id="IPR013783">
    <property type="entry name" value="Ig-like_fold"/>
</dbReference>
<dbReference type="PROSITE" id="PS50853">
    <property type="entry name" value="FN3"/>
    <property type="match status" value="1"/>
</dbReference>
<keyword evidence="7" id="KW-1133">Transmembrane helix</keyword>
<dbReference type="STRING" id="9838.ENSCDRP00005014535"/>
<dbReference type="InterPro" id="IPR050467">
    <property type="entry name" value="LRFN"/>
</dbReference>
<comment type="caution">
    <text evidence="11">The sequence shown here is derived from an EMBL/GenBank/DDBJ whole genome shotgun (WGS) entry which is preliminary data.</text>
</comment>
<keyword evidence="7" id="KW-0472">Membrane</keyword>
<feature type="chain" id="PRO_5024421261" evidence="8">
    <location>
        <begin position="26"/>
        <end position="585"/>
    </location>
</feature>
<evidence type="ECO:0000256" key="7">
    <source>
        <dbReference type="SAM" id="Phobius"/>
    </source>
</evidence>
<evidence type="ECO:0000256" key="1">
    <source>
        <dbReference type="ARBA" id="ARBA00022614"/>
    </source>
</evidence>
<keyword evidence="1" id="KW-0433">Leucine-rich repeat</keyword>
<dbReference type="SUPFAM" id="SSF52058">
    <property type="entry name" value="L domain-like"/>
    <property type="match status" value="1"/>
</dbReference>
<dbReference type="SUPFAM" id="SSF49265">
    <property type="entry name" value="Fibronectin type III"/>
    <property type="match status" value="1"/>
</dbReference>
<dbReference type="InterPro" id="IPR032675">
    <property type="entry name" value="LRR_dom_sf"/>
</dbReference>
<dbReference type="InterPro" id="IPR001611">
    <property type="entry name" value="Leu-rich_rpt"/>
</dbReference>
<keyword evidence="6" id="KW-0393">Immunoglobulin domain</keyword>
<feature type="signal peptide" evidence="8">
    <location>
        <begin position="1"/>
        <end position="25"/>
    </location>
</feature>
<evidence type="ECO:0000259" key="9">
    <source>
        <dbReference type="PROSITE" id="PS50835"/>
    </source>
</evidence>
<dbReference type="InterPro" id="IPR007110">
    <property type="entry name" value="Ig-like_dom"/>
</dbReference>
<dbReference type="InterPro" id="IPR036116">
    <property type="entry name" value="FN3_sf"/>
</dbReference>
<dbReference type="InterPro" id="IPR036179">
    <property type="entry name" value="Ig-like_dom_sf"/>
</dbReference>
<proteinExistence type="predicted"/>
<dbReference type="InterPro" id="IPR003599">
    <property type="entry name" value="Ig_sub"/>
</dbReference>
<reference evidence="11 12" key="1">
    <citation type="journal article" date="2019" name="Mol. Ecol. Resour.">
        <title>Improving Illumina assemblies with Hi-C and long reads: an example with the North African dromedary.</title>
        <authorList>
            <person name="Elbers J.P."/>
            <person name="Rogers M.F."/>
            <person name="Perelman P.L."/>
            <person name="Proskuryakova A.A."/>
            <person name="Serdyukova N.A."/>
            <person name="Johnson W.E."/>
            <person name="Horin P."/>
            <person name="Corander J."/>
            <person name="Murphy D."/>
            <person name="Burger P.A."/>
        </authorList>
    </citation>
    <scope>NUCLEOTIDE SEQUENCE [LARGE SCALE GENOMIC DNA]</scope>
    <source>
        <strain evidence="11">Drom800</strain>
        <tissue evidence="11">Blood</tissue>
    </source>
</reference>
<name>A0A5N4DIL7_CAMDR</name>
<dbReference type="PROSITE" id="PS50835">
    <property type="entry name" value="IG_LIKE"/>
    <property type="match status" value="1"/>
</dbReference>
<keyword evidence="3" id="KW-0677">Repeat</keyword>
<dbReference type="Proteomes" id="UP000299084">
    <property type="component" value="Unassembled WGS sequence"/>
</dbReference>
<dbReference type="FunFam" id="2.60.40.10:FF:000744">
    <property type="entry name" value="Leucine rich repeat, Ig-like and transmembrane domains 1"/>
    <property type="match status" value="1"/>
</dbReference>
<evidence type="ECO:0000256" key="8">
    <source>
        <dbReference type="SAM" id="SignalP"/>
    </source>
</evidence>
<dbReference type="CDD" id="cd00063">
    <property type="entry name" value="FN3"/>
    <property type="match status" value="1"/>
</dbReference>
<feature type="transmembrane region" description="Helical" evidence="7">
    <location>
        <begin position="489"/>
        <end position="514"/>
    </location>
</feature>
<keyword evidence="4" id="KW-1015">Disulfide bond</keyword>
<dbReference type="Pfam" id="PF07679">
    <property type="entry name" value="I-set"/>
    <property type="match status" value="1"/>
</dbReference>
<dbReference type="SMART" id="SM00082">
    <property type="entry name" value="LRRCT"/>
    <property type="match status" value="1"/>
</dbReference>
<sequence length="585" mass="63117">MEEPGAMRVAVGMLWLLALGGLPLARDACPSQCSCSLHVLGDGSKARTVVCNDPDMTLPPASVPPDTSRLRLERTAIRRVPGDAFKPLGRLEQLWLPYNALSELSALMLRGLRRLRELRMPGNRLAAFPWAALRDAPQLRLLDLQANCLLAMNKHNLGVRLQDNPWVCDCRLYDLVHFLEGWAPNLAFIEARLRCASPRSLAGVAFSQLELRKCQSPELRPGVASIRSPLGSAVLLRCGATGVPGPEMSWSRANGHPLNGTVHQEVSGDGTSWTLLGLPAVSHLDSGDYICQAKNFLGASETLISLVVTEPQTSTEHSGSPGALWARTGGGAEAAAYNKMVARHVPHIPEPAAPATGPPVPNMKEQLTLQHFQMGAPGEHLDVQAGPQEAQRVSALKVVGDTYQSVTLVWKAPQAGNTTAFSVLYAVFGQRDMRRVVVQPGKTSVTLRGLVPKLKYVACVCVRGLVPRKEQCVIFSTDEVADAEGTQRLINVVVISVAAVIALPLTLLVCCGALRRRWRKCRTGGAAEATGAYVTLERLGHSEDGSEELSQQSLSEADRLLSARSSLDSQALGTRAGRRINEYFC</sequence>
<protein>
    <submittedName>
        <fullName evidence="11">Leucine-rich repeat</fullName>
    </submittedName>
</protein>
<evidence type="ECO:0000256" key="3">
    <source>
        <dbReference type="ARBA" id="ARBA00022737"/>
    </source>
</evidence>
<gene>
    <name evidence="11" type="ORF">Cadr_000009026</name>
</gene>
<dbReference type="InterPro" id="IPR003598">
    <property type="entry name" value="Ig_sub2"/>
</dbReference>
<dbReference type="Gene3D" id="3.80.10.10">
    <property type="entry name" value="Ribonuclease Inhibitor"/>
    <property type="match status" value="1"/>
</dbReference>
<keyword evidence="2 8" id="KW-0732">Signal</keyword>
<evidence type="ECO:0000313" key="12">
    <source>
        <dbReference type="Proteomes" id="UP000299084"/>
    </source>
</evidence>
<evidence type="ECO:0000256" key="4">
    <source>
        <dbReference type="ARBA" id="ARBA00023157"/>
    </source>
</evidence>
<dbReference type="SUPFAM" id="SSF48726">
    <property type="entry name" value="Immunoglobulin"/>
    <property type="match status" value="1"/>
</dbReference>
<keyword evidence="5" id="KW-0325">Glycoprotein</keyword>
<dbReference type="SMART" id="SM00408">
    <property type="entry name" value="IGc2"/>
    <property type="match status" value="1"/>
</dbReference>
<evidence type="ECO:0000256" key="2">
    <source>
        <dbReference type="ARBA" id="ARBA00022729"/>
    </source>
</evidence>
<dbReference type="Gene3D" id="2.60.40.10">
    <property type="entry name" value="Immunoglobulins"/>
    <property type="match status" value="2"/>
</dbReference>
<dbReference type="GO" id="GO:0005789">
    <property type="term" value="C:endoplasmic reticulum membrane"/>
    <property type="evidence" value="ECO:0007669"/>
    <property type="project" value="TreeGrafter"/>
</dbReference>
<evidence type="ECO:0000256" key="5">
    <source>
        <dbReference type="ARBA" id="ARBA00023180"/>
    </source>
</evidence>
<feature type="domain" description="Ig-like" evidence="9">
    <location>
        <begin position="217"/>
        <end position="309"/>
    </location>
</feature>